<dbReference type="Proteomes" id="UP000803844">
    <property type="component" value="Unassembled WGS sequence"/>
</dbReference>
<sequence length="344" mass="38051">MNQQPGEALQLRGGGGGGGSPFNFTSSSSADPLSPQPLPSPSPPFSSTPAASAYAYSSCPAKMKVDDLVAMSGAAPPETNLMPTPQSVEELTRIYYEIYAPGLCHFFESRWFNFKTEGHNPVSILLHNRPLISLLGSFLVSLHTVNADPVHTAFCSHIETRVVWALTKLAYTTQLGANTPRDDPLPDDNASEARNRVCVVETLLEGEDLTTNPLLPPPRNADPQRRKEYDFWYSLAESLRLPDRADRHQLLQRMRMLLDGRENRDLLYSLAIIRHLAPEYETGWEDRVPDHLNEKDPLNQLHVAIQFVKAESSPTGGTTNVVRHFAHLAIKALINPGVNLSKKA</sequence>
<dbReference type="RefSeq" id="XP_040777691.1">
    <property type="nucleotide sequence ID" value="XM_040916972.1"/>
</dbReference>
<feature type="compositionally biased region" description="Pro residues" evidence="1">
    <location>
        <begin position="34"/>
        <end position="46"/>
    </location>
</feature>
<accession>A0A9P5CR46</accession>
<comment type="caution">
    <text evidence="2">The sequence shown here is derived from an EMBL/GenBank/DDBJ whole genome shotgun (WGS) entry which is preliminary data.</text>
</comment>
<keyword evidence="3" id="KW-1185">Reference proteome</keyword>
<name>A0A9P5CR46_CRYP1</name>
<feature type="region of interest" description="Disordered" evidence="1">
    <location>
        <begin position="1"/>
        <end position="47"/>
    </location>
</feature>
<dbReference type="OrthoDB" id="5375558at2759"/>
<dbReference type="AlphaFoldDB" id="A0A9P5CR46"/>
<dbReference type="EMBL" id="MU032346">
    <property type="protein sequence ID" value="KAF3766730.1"/>
    <property type="molecule type" value="Genomic_DNA"/>
</dbReference>
<reference evidence="2" key="1">
    <citation type="journal article" date="2020" name="Phytopathology">
        <title>Genome sequence of the chestnut blight fungus Cryphonectria parasitica EP155: A fundamental resource for an archetypical invasive plant pathogen.</title>
        <authorList>
            <person name="Crouch J.A."/>
            <person name="Dawe A."/>
            <person name="Aerts A."/>
            <person name="Barry K."/>
            <person name="Churchill A.C.L."/>
            <person name="Grimwood J."/>
            <person name="Hillman B."/>
            <person name="Milgroom M.G."/>
            <person name="Pangilinan J."/>
            <person name="Smith M."/>
            <person name="Salamov A."/>
            <person name="Schmutz J."/>
            <person name="Yadav J."/>
            <person name="Grigoriev I.V."/>
            <person name="Nuss D."/>
        </authorList>
    </citation>
    <scope>NUCLEOTIDE SEQUENCE</scope>
    <source>
        <strain evidence="2">EP155</strain>
    </source>
</reference>
<evidence type="ECO:0000313" key="2">
    <source>
        <dbReference type="EMBL" id="KAF3766730.1"/>
    </source>
</evidence>
<evidence type="ECO:0000256" key="1">
    <source>
        <dbReference type="SAM" id="MobiDB-lite"/>
    </source>
</evidence>
<proteinExistence type="predicted"/>
<dbReference type="GeneID" id="63834101"/>
<evidence type="ECO:0000313" key="3">
    <source>
        <dbReference type="Proteomes" id="UP000803844"/>
    </source>
</evidence>
<protein>
    <submittedName>
        <fullName evidence="2">Uncharacterized protein</fullName>
    </submittedName>
</protein>
<organism evidence="2 3">
    <name type="scientific">Cryphonectria parasitica (strain ATCC 38755 / EP155)</name>
    <dbReference type="NCBI Taxonomy" id="660469"/>
    <lineage>
        <taxon>Eukaryota</taxon>
        <taxon>Fungi</taxon>
        <taxon>Dikarya</taxon>
        <taxon>Ascomycota</taxon>
        <taxon>Pezizomycotina</taxon>
        <taxon>Sordariomycetes</taxon>
        <taxon>Sordariomycetidae</taxon>
        <taxon>Diaporthales</taxon>
        <taxon>Cryphonectriaceae</taxon>
        <taxon>Cryphonectria-Endothia species complex</taxon>
        <taxon>Cryphonectria</taxon>
    </lineage>
</organism>
<gene>
    <name evidence="2" type="ORF">M406DRAFT_254593</name>
</gene>